<feature type="transmembrane region" description="Helical" evidence="7">
    <location>
        <begin position="116"/>
        <end position="135"/>
    </location>
</feature>
<comment type="similarity">
    <text evidence="2">Belongs to the DoxX family.</text>
</comment>
<sequence length="145" mass="16092">MENYTASSDLILLIARCLVSPIMLVYGLSKLLDIRDDFEDNPATQRFMKVFDHGATPPLWFAYANALFQFGMGLAILLGFETRIAAALVALWLIPVTYFGHPFWAGIDPAVNKENFIKNLGIIAAYLMLFCFGAGKYSLDAVLFG</sequence>
<evidence type="ECO:0000256" key="2">
    <source>
        <dbReference type="ARBA" id="ARBA00006679"/>
    </source>
</evidence>
<reference evidence="8 9" key="1">
    <citation type="journal article" date="2012" name="Stand. Genomic Sci.">
        <title>Complete genome sequence of Polynucleobacter necessarius subsp. asymbioticus type strain (QLW-P1DMWA-1(T)).</title>
        <authorList>
            <person name="Meincke L."/>
            <person name="Copeland A."/>
            <person name="Lapidus A."/>
            <person name="Lucas S."/>
            <person name="Berry K.W."/>
            <person name="Del Rio T.G."/>
            <person name="Hammon N."/>
            <person name="Dalin E."/>
            <person name="Tice H."/>
            <person name="Pitluck S."/>
            <person name="Richardson P."/>
            <person name="Bruce D."/>
            <person name="Goodwin L."/>
            <person name="Han C."/>
            <person name="Tapia R."/>
            <person name="Detter J.C."/>
            <person name="Schmutz J."/>
            <person name="Brettin T."/>
            <person name="Larimer F."/>
            <person name="Land M."/>
            <person name="Hauser L."/>
            <person name="Kyrpides N.C."/>
            <person name="Ivanova N."/>
            <person name="Goker M."/>
            <person name="Woyke T."/>
            <person name="Wu Q.L."/>
            <person name="Pockl M."/>
            <person name="Hahn M.W."/>
            <person name="Klenk H.P."/>
        </authorList>
    </citation>
    <scope>NUCLEOTIDE SEQUENCE [LARGE SCALE GENOMIC DNA]</scope>
    <source>
        <strain evidence="9">DSM 18221 / CIP 109841 / QLW-P1DMWA-1</strain>
    </source>
</reference>
<dbReference type="Proteomes" id="UP000000231">
    <property type="component" value="Chromosome"/>
</dbReference>
<dbReference type="InterPro" id="IPR051907">
    <property type="entry name" value="DoxX-like_oxidoreductase"/>
</dbReference>
<protein>
    <submittedName>
        <fullName evidence="8">DoxX family protein</fullName>
    </submittedName>
</protein>
<dbReference type="Pfam" id="PF07681">
    <property type="entry name" value="DoxX"/>
    <property type="match status" value="1"/>
</dbReference>
<gene>
    <name evidence="8" type="ordered locus">Pnuc_0556</name>
</gene>
<feature type="transmembrane region" description="Helical" evidence="7">
    <location>
        <begin position="84"/>
        <end position="104"/>
    </location>
</feature>
<keyword evidence="9" id="KW-1185">Reference proteome</keyword>
<dbReference type="HOGENOM" id="CLU_058421_8_1_4"/>
<feature type="transmembrane region" description="Helical" evidence="7">
    <location>
        <begin position="58"/>
        <end position="78"/>
    </location>
</feature>
<evidence type="ECO:0000313" key="8">
    <source>
        <dbReference type="EMBL" id="ABP33776.1"/>
    </source>
</evidence>
<keyword evidence="5 7" id="KW-1133">Transmembrane helix</keyword>
<keyword evidence="4 7" id="KW-0812">Transmembrane</keyword>
<dbReference type="AlphaFoldDB" id="A4SWB2"/>
<evidence type="ECO:0000256" key="4">
    <source>
        <dbReference type="ARBA" id="ARBA00022692"/>
    </source>
</evidence>
<evidence type="ECO:0000256" key="3">
    <source>
        <dbReference type="ARBA" id="ARBA00022475"/>
    </source>
</evidence>
<accession>A4SWB2</accession>
<name>A4SWB2_POLAQ</name>
<evidence type="ECO:0000256" key="6">
    <source>
        <dbReference type="ARBA" id="ARBA00023136"/>
    </source>
</evidence>
<evidence type="ECO:0000256" key="1">
    <source>
        <dbReference type="ARBA" id="ARBA00004651"/>
    </source>
</evidence>
<dbReference type="EMBL" id="CP000655">
    <property type="protein sequence ID" value="ABP33776.1"/>
    <property type="molecule type" value="Genomic_DNA"/>
</dbReference>
<organism evidence="8 9">
    <name type="scientific">Polynucleobacter asymbioticus (strain DSM 18221 / CIP 109841 / QLW-P1DMWA-1)</name>
    <name type="common">Polynucleobacter necessarius subsp. asymbioticus</name>
    <dbReference type="NCBI Taxonomy" id="312153"/>
    <lineage>
        <taxon>Bacteria</taxon>
        <taxon>Pseudomonadati</taxon>
        <taxon>Pseudomonadota</taxon>
        <taxon>Betaproteobacteria</taxon>
        <taxon>Burkholderiales</taxon>
        <taxon>Burkholderiaceae</taxon>
        <taxon>Polynucleobacter</taxon>
    </lineage>
</organism>
<dbReference type="PANTHER" id="PTHR33452">
    <property type="entry name" value="OXIDOREDUCTASE CATD-RELATED"/>
    <property type="match status" value="1"/>
</dbReference>
<dbReference type="PANTHER" id="PTHR33452:SF1">
    <property type="entry name" value="INNER MEMBRANE PROTEIN YPHA-RELATED"/>
    <property type="match status" value="1"/>
</dbReference>
<dbReference type="RefSeq" id="WP_011902401.1">
    <property type="nucleotide sequence ID" value="NC_009379.1"/>
</dbReference>
<keyword evidence="3" id="KW-1003">Cell membrane</keyword>
<feature type="transmembrane region" description="Helical" evidence="7">
    <location>
        <begin position="6"/>
        <end position="28"/>
    </location>
</feature>
<evidence type="ECO:0000256" key="5">
    <source>
        <dbReference type="ARBA" id="ARBA00022989"/>
    </source>
</evidence>
<proteinExistence type="inferred from homology"/>
<keyword evidence="6 7" id="KW-0472">Membrane</keyword>
<dbReference type="GO" id="GO:0005886">
    <property type="term" value="C:plasma membrane"/>
    <property type="evidence" value="ECO:0007669"/>
    <property type="project" value="UniProtKB-SubCell"/>
</dbReference>
<dbReference type="eggNOG" id="COG2259">
    <property type="taxonomic scope" value="Bacteria"/>
</dbReference>
<dbReference type="KEGG" id="pnu:Pnuc_0556"/>
<dbReference type="InterPro" id="IPR032808">
    <property type="entry name" value="DoxX"/>
</dbReference>
<comment type="subcellular location">
    <subcellularLocation>
        <location evidence="1">Cell membrane</location>
        <topology evidence="1">Multi-pass membrane protein</topology>
    </subcellularLocation>
</comment>
<evidence type="ECO:0000256" key="7">
    <source>
        <dbReference type="SAM" id="Phobius"/>
    </source>
</evidence>
<dbReference type="GeneID" id="31480910"/>
<evidence type="ECO:0000313" key="9">
    <source>
        <dbReference type="Proteomes" id="UP000000231"/>
    </source>
</evidence>